<feature type="region of interest" description="Disordered" evidence="1">
    <location>
        <begin position="168"/>
        <end position="209"/>
    </location>
</feature>
<organism evidence="2 3">
    <name type="scientific">Halorientalis persicus</name>
    <dbReference type="NCBI Taxonomy" id="1367881"/>
    <lineage>
        <taxon>Archaea</taxon>
        <taxon>Methanobacteriati</taxon>
        <taxon>Methanobacteriota</taxon>
        <taxon>Stenosarchaea group</taxon>
        <taxon>Halobacteria</taxon>
        <taxon>Halobacteriales</taxon>
        <taxon>Haloarculaceae</taxon>
        <taxon>Halorientalis</taxon>
    </lineage>
</organism>
<dbReference type="SUPFAM" id="SSF53335">
    <property type="entry name" value="S-adenosyl-L-methionine-dependent methyltransferases"/>
    <property type="match status" value="1"/>
</dbReference>
<gene>
    <name evidence="2" type="ORF">SAMN05216388_102524</name>
</gene>
<dbReference type="GO" id="GO:0032259">
    <property type="term" value="P:methylation"/>
    <property type="evidence" value="ECO:0007669"/>
    <property type="project" value="InterPro"/>
</dbReference>
<accession>A0A1H8U308</accession>
<evidence type="ECO:0000313" key="2">
    <source>
        <dbReference type="EMBL" id="SEO97223.1"/>
    </source>
</evidence>
<dbReference type="InterPro" id="IPR002052">
    <property type="entry name" value="DNA_methylase_N6_adenine_CS"/>
</dbReference>
<dbReference type="GO" id="GO:0008168">
    <property type="term" value="F:methyltransferase activity"/>
    <property type="evidence" value="ECO:0007669"/>
    <property type="project" value="InterPro"/>
</dbReference>
<proteinExistence type="predicted"/>
<sequence length="448" mass="49446">MRPIPLSDADRGLLHGRLSGPLDTVATAERDYLGKHVSGETLVVGGCEDRTQEYADVVSQVTGRKPTVRVSSATTADAVKANEWFPDESPTYDSIIYTKSKMAWFARPTEFHRLSELLATGGTLLSSAKWVPDSDRLQMEQIDLLDPLGFEPPQSYLRFSRVQSTFEDSWTPQSGETRGDGGVVMQQQQGRGTGPPRRLPRPFDTDEEQRGFREGWAWHEQLRETVKQLVADAGTVANICCGSNRLGDIRIDLTKEYTNRGGTGQTAATHLGDGRNLPLQDGAVDAVITDPPWKIPYEERVALFSEAVRVARETVIVNAWWIPVHPFVTLNRIIPTTANVSETDLGGPGGLSFLSVYDVDGQQSKHNYSLSDHFEIGGRKAMSEIVTDCLQQHNHPNIDPRIRTTPSAFACQHCGTAPNGSTRIVGNETIHHCPECGFPNRFEDLKPA</sequence>
<evidence type="ECO:0000256" key="1">
    <source>
        <dbReference type="SAM" id="MobiDB-lite"/>
    </source>
</evidence>
<feature type="compositionally biased region" description="Low complexity" evidence="1">
    <location>
        <begin position="183"/>
        <end position="196"/>
    </location>
</feature>
<dbReference type="PROSITE" id="PS00092">
    <property type="entry name" value="N6_MTASE"/>
    <property type="match status" value="1"/>
</dbReference>
<protein>
    <submittedName>
        <fullName evidence="2">Uncharacterized protein</fullName>
    </submittedName>
</protein>
<reference evidence="3" key="1">
    <citation type="submission" date="2016-10" db="EMBL/GenBank/DDBJ databases">
        <authorList>
            <person name="Varghese N."/>
            <person name="Submissions S."/>
        </authorList>
    </citation>
    <scope>NUCLEOTIDE SEQUENCE [LARGE SCALE GENOMIC DNA]</scope>
    <source>
        <strain evidence="3">IBRC-M 10043</strain>
    </source>
</reference>
<dbReference type="RefSeq" id="WP_092663240.1">
    <property type="nucleotide sequence ID" value="NZ_FOCX01000025.1"/>
</dbReference>
<name>A0A1H8U308_9EURY</name>
<dbReference type="AlphaFoldDB" id="A0A1H8U308"/>
<dbReference type="EMBL" id="FOCX01000025">
    <property type="protein sequence ID" value="SEO97223.1"/>
    <property type="molecule type" value="Genomic_DNA"/>
</dbReference>
<keyword evidence="3" id="KW-1185">Reference proteome</keyword>
<dbReference type="GO" id="GO:0003676">
    <property type="term" value="F:nucleic acid binding"/>
    <property type="evidence" value="ECO:0007669"/>
    <property type="project" value="InterPro"/>
</dbReference>
<dbReference type="Gene3D" id="3.40.50.150">
    <property type="entry name" value="Vaccinia Virus protein VP39"/>
    <property type="match status" value="1"/>
</dbReference>
<dbReference type="InterPro" id="IPR029063">
    <property type="entry name" value="SAM-dependent_MTases_sf"/>
</dbReference>
<dbReference type="Proteomes" id="UP000198775">
    <property type="component" value="Unassembled WGS sequence"/>
</dbReference>
<evidence type="ECO:0000313" key="3">
    <source>
        <dbReference type="Proteomes" id="UP000198775"/>
    </source>
</evidence>